<keyword evidence="3" id="KW-0808">Transferase</keyword>
<protein>
    <submittedName>
        <fullName evidence="3">Sugar transferase involved in LPS biosynthesis (Colanic, teichoic acid)</fullName>
    </submittedName>
</protein>
<proteinExistence type="predicted"/>
<dbReference type="PANTHER" id="PTHR30576">
    <property type="entry name" value="COLANIC BIOSYNTHESIS UDP-GLUCOSE LIPID CARRIER TRANSFERASE"/>
    <property type="match status" value="1"/>
</dbReference>
<evidence type="ECO:0000313" key="3">
    <source>
        <dbReference type="EMBL" id="SDZ98557.1"/>
    </source>
</evidence>
<dbReference type="Pfam" id="PF02397">
    <property type="entry name" value="Bac_transf"/>
    <property type="match status" value="1"/>
</dbReference>
<organism evidence="3 4">
    <name type="scientific">Haloplanus vescus</name>
    <dbReference type="NCBI Taxonomy" id="555874"/>
    <lineage>
        <taxon>Archaea</taxon>
        <taxon>Methanobacteriati</taxon>
        <taxon>Methanobacteriota</taxon>
        <taxon>Stenosarchaea group</taxon>
        <taxon>Halobacteria</taxon>
        <taxon>Halobacteriales</taxon>
        <taxon>Haloferacaceae</taxon>
        <taxon>Haloplanus</taxon>
    </lineage>
</organism>
<evidence type="ECO:0000313" key="4">
    <source>
        <dbReference type="Proteomes" id="UP000236755"/>
    </source>
</evidence>
<keyword evidence="4" id="KW-1185">Reference proteome</keyword>
<dbReference type="EMBL" id="FNQT01000001">
    <property type="protein sequence ID" value="SDZ98557.1"/>
    <property type="molecule type" value="Genomic_DNA"/>
</dbReference>
<name>A0A1H3XGP2_9EURY</name>
<keyword evidence="1" id="KW-0812">Transmembrane</keyword>
<dbReference type="Proteomes" id="UP000236755">
    <property type="component" value="Unassembled WGS sequence"/>
</dbReference>
<dbReference type="InterPro" id="IPR003362">
    <property type="entry name" value="Bact_transf"/>
</dbReference>
<accession>A0A1H3XGP2</accession>
<keyword evidence="1" id="KW-1133">Transmembrane helix</keyword>
<dbReference type="Gene3D" id="3.40.50.720">
    <property type="entry name" value="NAD(P)-binding Rossmann-like Domain"/>
    <property type="match status" value="1"/>
</dbReference>
<dbReference type="AlphaFoldDB" id="A0A1H3XGP2"/>
<dbReference type="OrthoDB" id="340745at2157"/>
<evidence type="ECO:0000256" key="1">
    <source>
        <dbReference type="SAM" id="Phobius"/>
    </source>
</evidence>
<dbReference type="GO" id="GO:0016780">
    <property type="term" value="F:phosphotransferase activity, for other substituted phosphate groups"/>
    <property type="evidence" value="ECO:0007669"/>
    <property type="project" value="TreeGrafter"/>
</dbReference>
<evidence type="ECO:0000259" key="2">
    <source>
        <dbReference type="Pfam" id="PF02397"/>
    </source>
</evidence>
<feature type="domain" description="Bacterial sugar transferase" evidence="2">
    <location>
        <begin position="280"/>
        <end position="457"/>
    </location>
</feature>
<dbReference type="STRING" id="555874.SAMN04488065_1558"/>
<sequence>MTSGWRYRTLSITGVTVFSALAVLVANHAVSQQLITTYIPLFNNLEVEVMQDRTLRRALLLSIGVTVGAHIPLYKPRPRRILDIVFLTQKRVLVTGLALATLGFFEWSYRLPRATLVMFTTTLLLLLPGWFITIRRPRRDLSERTVLVGDDLAQMQSVRDIIDGNVVGYLCPTNSLPVEEPEKIIADGGGVEGLNDLQYLGGLSRIEDVLVNQDVNTVVLAFEDTDRGEFFGILDACYEHGVTTKVHRDYADTVLTADADVKELVDVQVEPWDWQDYFLKRVFDLLFAGIALLILLPVILSIVAAIKIENEGPVLFSQQRTYLFGETFTVYKFRTLKPKKGGEVGTTIDEDRHTPLGEFLRTTHLDEIPQLWSILIGDMSVVGPRPAQTEIENEFETVEPKWRQRWFVKPGLTGLAQINDMMSTEPAEKFRYDLQYIRNQSLWLDVKIVIRQVYKVFLDVGGLFNED</sequence>
<gene>
    <name evidence="3" type="ORF">SAMN04488065_1558</name>
</gene>
<reference evidence="3 4" key="1">
    <citation type="submission" date="2016-10" db="EMBL/GenBank/DDBJ databases">
        <authorList>
            <person name="de Groot N.N."/>
        </authorList>
    </citation>
    <scope>NUCLEOTIDE SEQUENCE [LARGE SCALE GENOMIC DNA]</scope>
    <source>
        <strain evidence="3 4">CGMCC 1.8712</strain>
    </source>
</reference>
<feature type="transmembrane region" description="Helical" evidence="1">
    <location>
        <begin position="285"/>
        <end position="306"/>
    </location>
</feature>
<feature type="transmembrane region" description="Helical" evidence="1">
    <location>
        <begin position="115"/>
        <end position="134"/>
    </location>
</feature>
<dbReference type="PANTHER" id="PTHR30576:SF0">
    <property type="entry name" value="UNDECAPRENYL-PHOSPHATE N-ACETYLGALACTOSAMINYL 1-PHOSPHATE TRANSFERASE-RELATED"/>
    <property type="match status" value="1"/>
</dbReference>
<keyword evidence="1" id="KW-0472">Membrane</keyword>